<dbReference type="AlphaFoldDB" id="A0A1M4MLU6"/>
<dbReference type="PROSITE" id="PS51379">
    <property type="entry name" value="4FE4S_FER_2"/>
    <property type="match status" value="1"/>
</dbReference>
<dbReference type="InterPro" id="IPR017900">
    <property type="entry name" value="4Fe4S_Fe_S_CS"/>
</dbReference>
<dbReference type="EC" id="1.1.-.-" evidence="2"/>
<sequence>MTENAYTNQLHQIAVVMGADLFGVADVRNFEDPEYAGNNPREIMEDARSVIVLGVAVPRGSIESLPRGRAEYTNTLMAGTATLRVIAFRLARLIEKEGYKATIVPTEGSEFGYWYADRETLMADMSIKYAAYCAGLGNYGINHLLITDEFGPRVRMTAIVTDAPLKGPEGPLRPLLNEDCKNCMKCVEACPAAAFTADGEIRRERCAEYMFQPLGSSGAASVSGYARSEGVILEGFLHFRVGKSSAFIGSAGLHGPGTTG</sequence>
<proteinExistence type="predicted"/>
<dbReference type="PANTHER" id="PTHR42827">
    <property type="entry name" value="IRON-SULFUR CLUSTER-BINDING PROTEIN-RELATED"/>
    <property type="match status" value="1"/>
</dbReference>
<evidence type="ECO:0000313" key="3">
    <source>
        <dbReference type="Proteomes" id="UP000184671"/>
    </source>
</evidence>
<dbReference type="RefSeq" id="WP_256712779.1">
    <property type="nucleotide sequence ID" value="NZ_FMID01000041.1"/>
</dbReference>
<evidence type="ECO:0000313" key="2">
    <source>
        <dbReference type="EMBL" id="SCL75768.1"/>
    </source>
</evidence>
<protein>
    <submittedName>
        <fullName evidence="2">Epoxyqueuosine reductase</fullName>
        <ecNumber evidence="2">1.1.-.-</ecNumber>
    </submittedName>
</protein>
<name>A0A1M4MLU6_9EURY</name>
<dbReference type="Proteomes" id="UP000184671">
    <property type="component" value="Unassembled WGS sequence"/>
</dbReference>
<dbReference type="GO" id="GO:0016491">
    <property type="term" value="F:oxidoreductase activity"/>
    <property type="evidence" value="ECO:0007669"/>
    <property type="project" value="UniProtKB-KW"/>
</dbReference>
<organism evidence="2 3">
    <name type="scientific">Methanoculleus chikugoensis</name>
    <dbReference type="NCBI Taxonomy" id="118126"/>
    <lineage>
        <taxon>Archaea</taxon>
        <taxon>Methanobacteriati</taxon>
        <taxon>Methanobacteriota</taxon>
        <taxon>Stenosarchaea group</taxon>
        <taxon>Methanomicrobia</taxon>
        <taxon>Methanomicrobiales</taxon>
        <taxon>Methanomicrobiaceae</taxon>
        <taxon>Methanoculleus</taxon>
    </lineage>
</organism>
<evidence type="ECO:0000259" key="1">
    <source>
        <dbReference type="PROSITE" id="PS51379"/>
    </source>
</evidence>
<dbReference type="InterPro" id="IPR017896">
    <property type="entry name" value="4Fe4S_Fe-S-bd"/>
</dbReference>
<accession>A0A1M4MLU6</accession>
<keyword evidence="2" id="KW-0560">Oxidoreductase</keyword>
<reference evidence="2 3" key="1">
    <citation type="submission" date="2016-08" db="EMBL/GenBank/DDBJ databases">
        <authorList>
            <person name="Seilhamer J.J."/>
        </authorList>
    </citation>
    <scope>NUCLEOTIDE SEQUENCE [LARGE SCALE GENOMIC DNA]</scope>
    <source>
        <strain evidence="2">L21-II-0</strain>
    </source>
</reference>
<dbReference type="STRING" id="118126.L21_1680"/>
<feature type="domain" description="4Fe-4S ferredoxin-type" evidence="1">
    <location>
        <begin position="172"/>
        <end position="200"/>
    </location>
</feature>
<dbReference type="EMBL" id="FMID01000041">
    <property type="protein sequence ID" value="SCL75768.1"/>
    <property type="molecule type" value="Genomic_DNA"/>
</dbReference>
<gene>
    <name evidence="2" type="primary">queG_2</name>
    <name evidence="2" type="ORF">L21_1680</name>
</gene>
<dbReference type="SUPFAM" id="SSF54862">
    <property type="entry name" value="4Fe-4S ferredoxins"/>
    <property type="match status" value="1"/>
</dbReference>
<dbReference type="Pfam" id="PF00037">
    <property type="entry name" value="Fer4"/>
    <property type="match status" value="1"/>
</dbReference>
<dbReference type="PROSITE" id="PS00198">
    <property type="entry name" value="4FE4S_FER_1"/>
    <property type="match status" value="1"/>
</dbReference>
<dbReference type="PANTHER" id="PTHR42827:SF1">
    <property type="entry name" value="IRON-SULFUR CLUSTER-BINDING PROTEIN"/>
    <property type="match status" value="1"/>
</dbReference>